<keyword evidence="1" id="KW-0812">Transmembrane</keyword>
<dbReference type="EMBL" id="PP986816">
    <property type="protein sequence ID" value="XDI97867.1"/>
    <property type="molecule type" value="Genomic_DNA"/>
</dbReference>
<evidence type="ECO:0000256" key="1">
    <source>
        <dbReference type="SAM" id="Phobius"/>
    </source>
</evidence>
<accession>A0AB39BYV8</accession>
<evidence type="ECO:0000313" key="2">
    <source>
        <dbReference type="EMBL" id="XDI97867.1"/>
    </source>
</evidence>
<protein>
    <submittedName>
        <fullName evidence="2">Uncharacterized protein</fullName>
    </submittedName>
</protein>
<name>A0AB39BYV8_9CAUD</name>
<organism evidence="2">
    <name type="scientific">Pakpunavirus sp</name>
    <dbReference type="NCBI Taxonomy" id="2833053"/>
    <lineage>
        <taxon>Viruses</taxon>
        <taxon>Duplodnaviria</taxon>
        <taxon>Heunggongvirae</taxon>
        <taxon>Uroviricota</taxon>
        <taxon>Caudoviricetes</taxon>
        <taxon>Vandenendeviridae</taxon>
        <taxon>Skurskavirinae</taxon>
        <taxon>Pakpunavirus</taxon>
    </lineage>
</organism>
<feature type="transmembrane region" description="Helical" evidence="1">
    <location>
        <begin position="36"/>
        <end position="65"/>
    </location>
</feature>
<reference evidence="2" key="1">
    <citation type="submission" date="2024-06" db="EMBL/GenBank/DDBJ databases">
        <authorList>
            <person name="Agudelo-Romero P."/>
            <person name="Caparros-Martin J.A."/>
            <person name="Sharma A."/>
            <person name="Saladie M."/>
            <person name="Stick S.M."/>
            <person name="O'Gara F."/>
        </authorList>
    </citation>
    <scope>NUCLEOTIDE SEQUENCE</scope>
    <source>
        <strain evidence="2">VContig2</strain>
    </source>
</reference>
<sequence length="203" mass="21725">MFWPACAAFGAIVIAALAFALGAAFGAGSGDSDQFVALFLPALSALGGWVSGVGALAAVLATLWLADRQRSEDVEALDIRVSTLILSDVPFPLLGVTITSTGKRPVLVSGTSFRIKGAPNYLQPVGYYPGSDALPRRLLYGERINLFYYPRAVVRLSQMLGDTADQPAKVFVSVRSTTRELEAKVTIDDINSLTSRYERDHLG</sequence>
<keyword evidence="1" id="KW-0472">Membrane</keyword>
<proteinExistence type="predicted"/>
<keyword evidence="1" id="KW-1133">Transmembrane helix</keyword>